<evidence type="ECO:0000256" key="5">
    <source>
        <dbReference type="PROSITE-ProRule" id="PRU00169"/>
    </source>
</evidence>
<feature type="region of interest" description="Disordered" evidence="6">
    <location>
        <begin position="651"/>
        <end position="681"/>
    </location>
</feature>
<dbReference type="GO" id="GO:0003677">
    <property type="term" value="F:DNA binding"/>
    <property type="evidence" value="ECO:0007669"/>
    <property type="project" value="InterPro"/>
</dbReference>
<feature type="region of interest" description="Disordered" evidence="6">
    <location>
        <begin position="124"/>
        <end position="178"/>
    </location>
</feature>
<dbReference type="InterPro" id="IPR001789">
    <property type="entry name" value="Sig_transdc_resp-reg_receiver"/>
</dbReference>
<gene>
    <name evidence="9" type="ORF">APUTEX25_001070</name>
</gene>
<sequence>MEAGLCGAAVAVVLWGATLPADASSSDRVSVPLRREFVEELIMRQLTSRVHAMTDGELASALEGVLEGKAGDSLETPAPAAATAAPREGGAQGEAAARQSLLDGQKTLQREFEALAGRVRVGLDEGHAPAPSAPEQLNGPSQGLGPPADLPLPAPDHPGVPQGPGPGESLLSGGPSVASAATEAVRGFARATTTILRGASEWATVGLHGAITRLENIPDRQKVAGGAVLGLGAAALLALGLWRGSSDGASSGQAAPGDGRGAGSDSPAGSAAAPPPPPVPLPPVAQQGGEGPVLWQRREGVAAGREELRMSVLGTNTGRAQDVPQAATQHFTPAGLHVLLVDDDPMCLNVVSAMLRRCNYEVITACSAGMALQMLQDSNTSAHIDLVLCDVYMPDMDGFELLEIVGLSLGIPVIMMSATGDTEVVLKGVTHGAVDFLIKPVRLEELRNVWQHVVRRRSQRRAEPAPPPAASEAAPVAASPRVGAPAAAHNAEASAGSQSGGGEESGSGGPQAPVGTWASHELRGDERGDERGDSLDHGSGPASDSRHRQPRKPRVFAMAVAQLGIDKAVPKRILELMGTKGLTRENVASHLQKYRMYLKKVQQSDSSRGATGQDAASIGSAFMLSEGESMASEPTAAASLATDLASPLRGNPASGVGLGPGAGSAGARQADPRSSDASDPVMPGGLFPFPLQPYQVHQGWAPESMPGAHMQQYGGPSAAASLQMGGGRMPPWMGMPQAAMHMAMVR</sequence>
<keyword evidence="3" id="KW-0804">Transcription</keyword>
<protein>
    <recommendedName>
        <fullName evidence="8">Response regulatory domain-containing protein</fullName>
    </recommendedName>
</protein>
<dbReference type="GO" id="GO:0009736">
    <property type="term" value="P:cytokinin-activated signaling pathway"/>
    <property type="evidence" value="ECO:0007669"/>
    <property type="project" value="InterPro"/>
</dbReference>
<feature type="modified residue" description="4-aspartylphosphate" evidence="5">
    <location>
        <position position="390"/>
    </location>
</feature>
<accession>A0A3M7KQZ0</accession>
<keyword evidence="1" id="KW-0902">Two-component regulatory system</keyword>
<dbReference type="PANTHER" id="PTHR43874">
    <property type="entry name" value="TWO-COMPONENT RESPONSE REGULATOR"/>
    <property type="match status" value="1"/>
</dbReference>
<reference evidence="10" key="1">
    <citation type="journal article" date="2018" name="Algal Res.">
        <title>Characterization of plant carbon substrate utilization by Auxenochlorella protothecoides.</title>
        <authorList>
            <person name="Vogler B.W."/>
            <person name="Starkenburg S.R."/>
            <person name="Sudasinghe N."/>
            <person name="Schambach J.Y."/>
            <person name="Rollin J.A."/>
            <person name="Pattathil S."/>
            <person name="Barry A.N."/>
        </authorList>
    </citation>
    <scope>NUCLEOTIDE SEQUENCE [LARGE SCALE GENOMIC DNA]</scope>
    <source>
        <strain evidence="10">UTEX 25</strain>
    </source>
</reference>
<feature type="compositionally biased region" description="Low complexity" evidence="6">
    <location>
        <begin position="167"/>
        <end position="176"/>
    </location>
</feature>
<evidence type="ECO:0000256" key="4">
    <source>
        <dbReference type="ARBA" id="ARBA00023242"/>
    </source>
</evidence>
<dbReference type="EMBL" id="QOKY01000202">
    <property type="protein sequence ID" value="RMZ52951.1"/>
    <property type="molecule type" value="Genomic_DNA"/>
</dbReference>
<organism evidence="9 10">
    <name type="scientific">Auxenochlorella protothecoides</name>
    <name type="common">Green microalga</name>
    <name type="synonym">Chlorella protothecoides</name>
    <dbReference type="NCBI Taxonomy" id="3075"/>
    <lineage>
        <taxon>Eukaryota</taxon>
        <taxon>Viridiplantae</taxon>
        <taxon>Chlorophyta</taxon>
        <taxon>core chlorophytes</taxon>
        <taxon>Trebouxiophyceae</taxon>
        <taxon>Chlorellales</taxon>
        <taxon>Chlorellaceae</taxon>
        <taxon>Auxenochlorella</taxon>
    </lineage>
</organism>
<feature type="compositionally biased region" description="Pro residues" evidence="6">
    <location>
        <begin position="273"/>
        <end position="283"/>
    </location>
</feature>
<evidence type="ECO:0000313" key="10">
    <source>
        <dbReference type="Proteomes" id="UP000279271"/>
    </source>
</evidence>
<dbReference type="InterPro" id="IPR011006">
    <property type="entry name" value="CheY-like_superfamily"/>
</dbReference>
<evidence type="ECO:0000256" key="1">
    <source>
        <dbReference type="ARBA" id="ARBA00023012"/>
    </source>
</evidence>
<dbReference type="InterPro" id="IPR009057">
    <property type="entry name" value="Homeodomain-like_sf"/>
</dbReference>
<feature type="region of interest" description="Disordered" evidence="6">
    <location>
        <begin position="246"/>
        <end position="290"/>
    </location>
</feature>
<dbReference type="CDD" id="cd17584">
    <property type="entry name" value="REC_typeB_ARR-like"/>
    <property type="match status" value="1"/>
</dbReference>
<dbReference type="PANTHER" id="PTHR43874:SF7">
    <property type="entry name" value="TWO-COMPONENT RESPONSE REGULATOR ARR10"/>
    <property type="match status" value="1"/>
</dbReference>
<evidence type="ECO:0000256" key="3">
    <source>
        <dbReference type="ARBA" id="ARBA00023163"/>
    </source>
</evidence>
<dbReference type="AlphaFoldDB" id="A0A3M7KQZ0"/>
<comment type="caution">
    <text evidence="9">The sequence shown here is derived from an EMBL/GenBank/DDBJ whole genome shotgun (WGS) entry which is preliminary data.</text>
</comment>
<evidence type="ECO:0000259" key="8">
    <source>
        <dbReference type="PROSITE" id="PS50110"/>
    </source>
</evidence>
<keyword evidence="5" id="KW-0597">Phosphoprotein</keyword>
<keyword evidence="4" id="KW-0539">Nucleus</keyword>
<feature type="region of interest" description="Disordered" evidence="6">
    <location>
        <begin position="455"/>
        <end position="552"/>
    </location>
</feature>
<feature type="compositionally biased region" description="Pro residues" evidence="6">
    <location>
        <begin position="148"/>
        <end position="164"/>
    </location>
</feature>
<dbReference type="Gene3D" id="1.10.10.60">
    <property type="entry name" value="Homeodomain-like"/>
    <property type="match status" value="1"/>
</dbReference>
<dbReference type="NCBIfam" id="TIGR01557">
    <property type="entry name" value="myb_SHAQKYF"/>
    <property type="match status" value="1"/>
</dbReference>
<feature type="region of interest" description="Disordered" evidence="6">
    <location>
        <begin position="71"/>
        <end position="97"/>
    </location>
</feature>
<dbReference type="PROSITE" id="PS50110">
    <property type="entry name" value="RESPONSE_REGULATORY"/>
    <property type="match status" value="1"/>
</dbReference>
<dbReference type="GO" id="GO:0000160">
    <property type="term" value="P:phosphorelay signal transduction system"/>
    <property type="evidence" value="ECO:0007669"/>
    <property type="project" value="UniProtKB-KW"/>
</dbReference>
<dbReference type="FunFam" id="1.10.10.60:FF:000007">
    <property type="entry name" value="Two-component response regulator"/>
    <property type="match status" value="1"/>
</dbReference>
<dbReference type="Pfam" id="PF00072">
    <property type="entry name" value="Response_reg"/>
    <property type="match status" value="1"/>
</dbReference>
<feature type="compositionally biased region" description="Low complexity" evidence="6">
    <location>
        <begin position="246"/>
        <end position="272"/>
    </location>
</feature>
<dbReference type="SUPFAM" id="SSF46689">
    <property type="entry name" value="Homeodomain-like"/>
    <property type="match status" value="1"/>
</dbReference>
<feature type="compositionally biased region" description="Low complexity" evidence="6">
    <location>
        <begin position="76"/>
        <end position="97"/>
    </location>
</feature>
<dbReference type="SMART" id="SM00448">
    <property type="entry name" value="REC"/>
    <property type="match status" value="1"/>
</dbReference>
<dbReference type="SUPFAM" id="SSF52172">
    <property type="entry name" value="CheY-like"/>
    <property type="match status" value="1"/>
</dbReference>
<evidence type="ECO:0000256" key="7">
    <source>
        <dbReference type="SAM" id="SignalP"/>
    </source>
</evidence>
<dbReference type="InterPro" id="IPR045279">
    <property type="entry name" value="ARR-like"/>
</dbReference>
<name>A0A3M7KQZ0_AUXPR</name>
<keyword evidence="2" id="KW-0805">Transcription regulation</keyword>
<evidence type="ECO:0000256" key="2">
    <source>
        <dbReference type="ARBA" id="ARBA00023015"/>
    </source>
</evidence>
<dbReference type="Gene3D" id="3.40.50.2300">
    <property type="match status" value="1"/>
</dbReference>
<feature type="chain" id="PRO_5018081619" description="Response regulatory domain-containing protein" evidence="7">
    <location>
        <begin position="24"/>
        <end position="746"/>
    </location>
</feature>
<evidence type="ECO:0000256" key="6">
    <source>
        <dbReference type="SAM" id="MobiDB-lite"/>
    </source>
</evidence>
<feature type="compositionally biased region" description="Low complexity" evidence="6">
    <location>
        <begin position="470"/>
        <end position="497"/>
    </location>
</feature>
<feature type="compositionally biased region" description="Gly residues" evidence="6">
    <location>
        <begin position="498"/>
        <end position="509"/>
    </location>
</feature>
<feature type="signal peptide" evidence="7">
    <location>
        <begin position="1"/>
        <end position="23"/>
    </location>
</feature>
<keyword evidence="7" id="KW-0732">Signal</keyword>
<feature type="compositionally biased region" description="Basic and acidic residues" evidence="6">
    <location>
        <begin position="520"/>
        <end position="536"/>
    </location>
</feature>
<feature type="domain" description="Response regulatory" evidence="8">
    <location>
        <begin position="337"/>
        <end position="454"/>
    </location>
</feature>
<proteinExistence type="predicted"/>
<dbReference type="InterPro" id="IPR006447">
    <property type="entry name" value="Myb_dom_plants"/>
</dbReference>
<dbReference type="Proteomes" id="UP000279271">
    <property type="component" value="Unassembled WGS sequence"/>
</dbReference>
<evidence type="ECO:0000313" key="9">
    <source>
        <dbReference type="EMBL" id="RMZ52951.1"/>
    </source>
</evidence>